<evidence type="ECO:0000256" key="1">
    <source>
        <dbReference type="SAM" id="SignalP"/>
    </source>
</evidence>
<dbReference type="RefSeq" id="WP_008678776.1">
    <property type="nucleotide sequence ID" value="NZ_CABKOG010000003.1"/>
</dbReference>
<protein>
    <submittedName>
        <fullName evidence="2">Uncharacterized protein</fullName>
    </submittedName>
</protein>
<keyword evidence="3" id="KW-1185">Reference proteome</keyword>
<accession>A0A9X3XPC3</accession>
<proteinExistence type="predicted"/>
<feature type="signal peptide" evidence="1">
    <location>
        <begin position="1"/>
        <end position="21"/>
    </location>
</feature>
<dbReference type="AlphaFoldDB" id="A0A9X3XPC3"/>
<reference evidence="2" key="1">
    <citation type="submission" date="2022-05" db="EMBL/GenBank/DDBJ databases">
        <title>Draft genome sequence of Clostridium tertium strain CP3 isolated from Peru.</title>
        <authorList>
            <person name="Hurtado R."/>
            <person name="Lima L."/>
            <person name="Sousa T."/>
            <person name="Jaiswal A.K."/>
            <person name="Tiwari S."/>
            <person name="Maturrano L."/>
            <person name="Brenig B."/>
            <person name="Azevedo V."/>
        </authorList>
    </citation>
    <scope>NUCLEOTIDE SEQUENCE</scope>
    <source>
        <strain evidence="2">CP3</strain>
    </source>
</reference>
<dbReference type="Proteomes" id="UP001141183">
    <property type="component" value="Unassembled WGS sequence"/>
</dbReference>
<gene>
    <name evidence="2" type="ORF">NE398_16355</name>
</gene>
<evidence type="ECO:0000313" key="3">
    <source>
        <dbReference type="Proteomes" id="UP001141183"/>
    </source>
</evidence>
<feature type="chain" id="PRO_5040742245" evidence="1">
    <location>
        <begin position="22"/>
        <end position="106"/>
    </location>
</feature>
<keyword evidence="1" id="KW-0732">Signal</keyword>
<evidence type="ECO:0000313" key="2">
    <source>
        <dbReference type="EMBL" id="MDC4241709.1"/>
    </source>
</evidence>
<sequence length="106" mass="12081">MKKFFYTLLIFLCLSCNIAKAQPPIYTNIFNQGVYKVDSIVKVLGRDISFIQNISSEKSVYFLLVDENQSVIQALKMEPNSPKYDLHKLEPNFKIILIGEGSAFLS</sequence>
<dbReference type="EMBL" id="JAMRYU010000018">
    <property type="protein sequence ID" value="MDC4241709.1"/>
    <property type="molecule type" value="Genomic_DNA"/>
</dbReference>
<organism evidence="2 3">
    <name type="scientific">Clostridium tertium</name>
    <dbReference type="NCBI Taxonomy" id="1559"/>
    <lineage>
        <taxon>Bacteria</taxon>
        <taxon>Bacillati</taxon>
        <taxon>Bacillota</taxon>
        <taxon>Clostridia</taxon>
        <taxon>Eubacteriales</taxon>
        <taxon>Clostridiaceae</taxon>
        <taxon>Clostridium</taxon>
    </lineage>
</organism>
<comment type="caution">
    <text evidence="2">The sequence shown here is derived from an EMBL/GenBank/DDBJ whole genome shotgun (WGS) entry which is preliminary data.</text>
</comment>
<name>A0A9X3XPC3_9CLOT</name>